<reference evidence="1 2" key="1">
    <citation type="submission" date="2019-05" db="EMBL/GenBank/DDBJ databases">
        <title>Another draft genome of Portunus trituberculatus and its Hox gene families provides insights of decapod evolution.</title>
        <authorList>
            <person name="Jeong J.-H."/>
            <person name="Song I."/>
            <person name="Kim S."/>
            <person name="Choi T."/>
            <person name="Kim D."/>
            <person name="Ryu S."/>
            <person name="Kim W."/>
        </authorList>
    </citation>
    <scope>NUCLEOTIDE SEQUENCE [LARGE SCALE GENOMIC DNA]</scope>
    <source>
        <tissue evidence="1">Muscle</tissue>
    </source>
</reference>
<name>A0A5B7HJS9_PORTR</name>
<evidence type="ECO:0000313" key="2">
    <source>
        <dbReference type="Proteomes" id="UP000324222"/>
    </source>
</evidence>
<proteinExistence type="predicted"/>
<protein>
    <submittedName>
        <fullName evidence="1">Uncharacterized protein</fullName>
    </submittedName>
</protein>
<sequence length="91" mass="10459">MFGRHMETARNEGVVMAVEVLYMRMESAPLAAATTTLYIRRTLLCHHNLCGSRGSAGIDSRGNREKDKEEYRISEKNYRKYKQEEGDCVVE</sequence>
<dbReference type="Proteomes" id="UP000324222">
    <property type="component" value="Unassembled WGS sequence"/>
</dbReference>
<organism evidence="1 2">
    <name type="scientific">Portunus trituberculatus</name>
    <name type="common">Swimming crab</name>
    <name type="synonym">Neptunus trituberculatus</name>
    <dbReference type="NCBI Taxonomy" id="210409"/>
    <lineage>
        <taxon>Eukaryota</taxon>
        <taxon>Metazoa</taxon>
        <taxon>Ecdysozoa</taxon>
        <taxon>Arthropoda</taxon>
        <taxon>Crustacea</taxon>
        <taxon>Multicrustacea</taxon>
        <taxon>Malacostraca</taxon>
        <taxon>Eumalacostraca</taxon>
        <taxon>Eucarida</taxon>
        <taxon>Decapoda</taxon>
        <taxon>Pleocyemata</taxon>
        <taxon>Brachyura</taxon>
        <taxon>Eubrachyura</taxon>
        <taxon>Portunoidea</taxon>
        <taxon>Portunidae</taxon>
        <taxon>Portuninae</taxon>
        <taxon>Portunus</taxon>
    </lineage>
</organism>
<dbReference type="EMBL" id="VSRR010031123">
    <property type="protein sequence ID" value="MPC70433.1"/>
    <property type="molecule type" value="Genomic_DNA"/>
</dbReference>
<accession>A0A5B7HJS9</accession>
<gene>
    <name evidence="1" type="ORF">E2C01_064683</name>
</gene>
<evidence type="ECO:0000313" key="1">
    <source>
        <dbReference type="EMBL" id="MPC70433.1"/>
    </source>
</evidence>
<dbReference type="AlphaFoldDB" id="A0A5B7HJS9"/>
<comment type="caution">
    <text evidence="1">The sequence shown here is derived from an EMBL/GenBank/DDBJ whole genome shotgun (WGS) entry which is preliminary data.</text>
</comment>
<keyword evidence="2" id="KW-1185">Reference proteome</keyword>